<organism evidence="7 8">
    <name type="scientific">Zingiber officinale</name>
    <name type="common">Ginger</name>
    <name type="synonym">Amomum zingiber</name>
    <dbReference type="NCBI Taxonomy" id="94328"/>
    <lineage>
        <taxon>Eukaryota</taxon>
        <taxon>Viridiplantae</taxon>
        <taxon>Streptophyta</taxon>
        <taxon>Embryophyta</taxon>
        <taxon>Tracheophyta</taxon>
        <taxon>Spermatophyta</taxon>
        <taxon>Magnoliopsida</taxon>
        <taxon>Liliopsida</taxon>
        <taxon>Zingiberales</taxon>
        <taxon>Zingiberaceae</taxon>
        <taxon>Zingiber</taxon>
    </lineage>
</organism>
<evidence type="ECO:0000256" key="5">
    <source>
        <dbReference type="SAM" id="MobiDB-lite"/>
    </source>
</evidence>
<feature type="compositionally biased region" description="Polar residues" evidence="5">
    <location>
        <begin position="327"/>
        <end position="343"/>
    </location>
</feature>
<evidence type="ECO:0000256" key="4">
    <source>
        <dbReference type="PROSITE-ProRule" id="PRU00175"/>
    </source>
</evidence>
<feature type="compositionally biased region" description="Polar residues" evidence="5">
    <location>
        <begin position="259"/>
        <end position="272"/>
    </location>
</feature>
<dbReference type="PROSITE" id="PS50089">
    <property type="entry name" value="ZF_RING_2"/>
    <property type="match status" value="1"/>
</dbReference>
<dbReference type="CDD" id="cd16531">
    <property type="entry name" value="RING-HC_RING1-like"/>
    <property type="match status" value="1"/>
</dbReference>
<dbReference type="SUPFAM" id="SSF57850">
    <property type="entry name" value="RING/U-box"/>
    <property type="match status" value="1"/>
</dbReference>
<evidence type="ECO:0000256" key="2">
    <source>
        <dbReference type="ARBA" id="ARBA00022771"/>
    </source>
</evidence>
<evidence type="ECO:0000259" key="6">
    <source>
        <dbReference type="PROSITE" id="PS50089"/>
    </source>
</evidence>
<name>A0A8J5FCG2_ZINOF</name>
<evidence type="ECO:0000313" key="7">
    <source>
        <dbReference type="EMBL" id="KAG6484392.1"/>
    </source>
</evidence>
<evidence type="ECO:0000313" key="8">
    <source>
        <dbReference type="Proteomes" id="UP000734854"/>
    </source>
</evidence>
<dbReference type="Proteomes" id="UP000734854">
    <property type="component" value="Unassembled WGS sequence"/>
</dbReference>
<keyword evidence="1" id="KW-0479">Metal-binding</keyword>
<sequence length="525" mass="59170">MAPHKRPRPRPRPLPPPPDHPIAASDEASLTGLDALAMLQQKKDSGIEEAGDDAQTISEKELAQEAEERREGMELDESSFFLPYLFRSHRRCCFPADFYGRIDEVRSSDEEYDETNSPEFLFVKVADVREIVRCPICLGIIRKTRTVMECLHRFCRECIDKSMRLGNNECPACRTHCASRRSLRDDPKYDALIAALYPDIDKYEEELFVLCSEIVSPIVWLQELSFFEEERSRNQKIQLYIAETFQRQSEALGRKRSTTRASTSFGRKSQGSYLRGRGRKNIASDDTANADSDEEADANGNYGTKASSATDEPSPDWRPKRPKEWGTPQSSPARTLGSVNVSSEENEDFEINREPVSASPLQSRSREILAWGKNGTRSQTRHNSSSSSNGRLVRGGMGKLADYLRNLEEVDEEFDVHVIMVPLDESMPNLEQPYLSCRQTLLITHLRQFIALQASAQPEEVEIFVRKPQDESLAVRSGSVVDNASTDFSTGLKILGGGESLGTLYASYTGDKGELVLVYYLKIQR</sequence>
<keyword evidence="3" id="KW-0862">Zinc</keyword>
<keyword evidence="8" id="KW-1185">Reference proteome</keyword>
<evidence type="ECO:0000256" key="1">
    <source>
        <dbReference type="ARBA" id="ARBA00022723"/>
    </source>
</evidence>
<dbReference type="InterPro" id="IPR013083">
    <property type="entry name" value="Znf_RING/FYVE/PHD"/>
</dbReference>
<dbReference type="PANTHER" id="PTHR46537:SF3">
    <property type="entry name" value="E3 UBIQUITIN-PROTEIN LIGASE RING1A"/>
    <property type="match status" value="1"/>
</dbReference>
<gene>
    <name evidence="7" type="ORF">ZIOFF_052907</name>
</gene>
<dbReference type="Pfam" id="PF13923">
    <property type="entry name" value="zf-C3HC4_2"/>
    <property type="match status" value="1"/>
</dbReference>
<feature type="compositionally biased region" description="Basic and acidic residues" evidence="5">
    <location>
        <begin position="315"/>
        <end position="324"/>
    </location>
</feature>
<feature type="region of interest" description="Disordered" evidence="5">
    <location>
        <begin position="251"/>
        <end position="395"/>
    </location>
</feature>
<feature type="region of interest" description="Disordered" evidence="5">
    <location>
        <begin position="1"/>
        <end position="25"/>
    </location>
</feature>
<keyword evidence="2 4" id="KW-0863">Zinc-finger</keyword>
<comment type="caution">
    <text evidence="7">The sequence shown here is derived from an EMBL/GenBank/DDBJ whole genome shotgun (WGS) entry which is preliminary data.</text>
</comment>
<dbReference type="EMBL" id="JACMSC010000015">
    <property type="protein sequence ID" value="KAG6484392.1"/>
    <property type="molecule type" value="Genomic_DNA"/>
</dbReference>
<dbReference type="InterPro" id="IPR017907">
    <property type="entry name" value="Znf_RING_CS"/>
</dbReference>
<dbReference type="SMART" id="SM00184">
    <property type="entry name" value="RING"/>
    <property type="match status" value="1"/>
</dbReference>
<protein>
    <recommendedName>
        <fullName evidence="6">RING-type domain-containing protein</fullName>
    </recommendedName>
</protein>
<feature type="compositionally biased region" description="Polar residues" evidence="5">
    <location>
        <begin position="301"/>
        <end position="311"/>
    </location>
</feature>
<dbReference type="InterPro" id="IPR001841">
    <property type="entry name" value="Znf_RING"/>
</dbReference>
<dbReference type="PANTHER" id="PTHR46537">
    <property type="entry name" value="OS11G0578200 PROTEIN"/>
    <property type="match status" value="1"/>
</dbReference>
<dbReference type="PROSITE" id="PS00518">
    <property type="entry name" value="ZF_RING_1"/>
    <property type="match status" value="1"/>
</dbReference>
<evidence type="ECO:0000256" key="3">
    <source>
        <dbReference type="ARBA" id="ARBA00022833"/>
    </source>
</evidence>
<dbReference type="Gene3D" id="3.30.40.10">
    <property type="entry name" value="Zinc/RING finger domain, C3HC4 (zinc finger)"/>
    <property type="match status" value="1"/>
</dbReference>
<dbReference type="InterPro" id="IPR044592">
    <property type="entry name" value="RING1A/B"/>
</dbReference>
<accession>A0A8J5FCG2</accession>
<dbReference type="GO" id="GO:0008270">
    <property type="term" value="F:zinc ion binding"/>
    <property type="evidence" value="ECO:0007669"/>
    <property type="project" value="UniProtKB-KW"/>
</dbReference>
<feature type="domain" description="RING-type" evidence="6">
    <location>
        <begin position="134"/>
        <end position="174"/>
    </location>
</feature>
<dbReference type="AlphaFoldDB" id="A0A8J5FCG2"/>
<proteinExistence type="predicted"/>
<feature type="compositionally biased region" description="Basic residues" evidence="5">
    <location>
        <begin position="1"/>
        <end position="11"/>
    </location>
</feature>
<reference evidence="7 8" key="1">
    <citation type="submission" date="2020-08" db="EMBL/GenBank/DDBJ databases">
        <title>Plant Genome Project.</title>
        <authorList>
            <person name="Zhang R.-G."/>
        </authorList>
    </citation>
    <scope>NUCLEOTIDE SEQUENCE [LARGE SCALE GENOMIC DNA]</scope>
    <source>
        <tissue evidence="7">Rhizome</tissue>
    </source>
</reference>